<organism evidence="1">
    <name type="scientific">Octopus bimaculoides</name>
    <name type="common">California two-spotted octopus</name>
    <dbReference type="NCBI Taxonomy" id="37653"/>
    <lineage>
        <taxon>Eukaryota</taxon>
        <taxon>Metazoa</taxon>
        <taxon>Spiralia</taxon>
        <taxon>Lophotrochozoa</taxon>
        <taxon>Mollusca</taxon>
        <taxon>Cephalopoda</taxon>
        <taxon>Coleoidea</taxon>
        <taxon>Octopodiformes</taxon>
        <taxon>Octopoda</taxon>
        <taxon>Incirrata</taxon>
        <taxon>Octopodidae</taxon>
        <taxon>Octopus</taxon>
    </lineage>
</organism>
<protein>
    <submittedName>
        <fullName evidence="1">Uncharacterized protein</fullName>
    </submittedName>
</protein>
<name>A0A0L8FWT3_OCTBM</name>
<reference evidence="1" key="1">
    <citation type="submission" date="2015-07" db="EMBL/GenBank/DDBJ databases">
        <title>MeaNS - Measles Nucleotide Surveillance Program.</title>
        <authorList>
            <person name="Tran T."/>
            <person name="Druce J."/>
        </authorList>
    </citation>
    <scope>NUCLEOTIDE SEQUENCE</scope>
    <source>
        <strain evidence="1">UCB-OBI-ISO-001</strain>
        <tissue evidence="1">Gonad</tissue>
    </source>
</reference>
<sequence length="85" mass="10028">MKYIYISLLTDNILERDEYYIYQLIWLNKIATFSSDTNQNAYLIPSLYFQIPQDKVEPRLRSYSFIPTSALIYKTLGETKAASFL</sequence>
<dbReference type="EMBL" id="KQ425700">
    <property type="protein sequence ID" value="KOF69089.1"/>
    <property type="molecule type" value="Genomic_DNA"/>
</dbReference>
<accession>A0A0L8FWT3</accession>
<evidence type="ECO:0000313" key="1">
    <source>
        <dbReference type="EMBL" id="KOF69089.1"/>
    </source>
</evidence>
<dbReference type="AlphaFoldDB" id="A0A0L8FWT3"/>
<proteinExistence type="predicted"/>
<gene>
    <name evidence="1" type="ORF">OCBIM_22005650mg</name>
</gene>